<feature type="domain" description="Cdc37 C-terminal" evidence="5">
    <location>
        <begin position="209"/>
        <end position="307"/>
    </location>
</feature>
<dbReference type="InterPro" id="IPR038189">
    <property type="entry name" value="Cdc37_Hsp90-bd_sf"/>
</dbReference>
<dbReference type="GO" id="GO:0051087">
    <property type="term" value="F:protein-folding chaperone binding"/>
    <property type="evidence" value="ECO:0007669"/>
    <property type="project" value="TreeGrafter"/>
</dbReference>
<evidence type="ECO:0000259" key="6">
    <source>
        <dbReference type="SMART" id="SM01071"/>
    </source>
</evidence>
<evidence type="ECO:0000313" key="8">
    <source>
        <dbReference type="Proteomes" id="UP001142055"/>
    </source>
</evidence>
<dbReference type="SMART" id="SM01069">
    <property type="entry name" value="CDC37_C"/>
    <property type="match status" value="1"/>
</dbReference>
<dbReference type="GO" id="GO:0006457">
    <property type="term" value="P:protein folding"/>
    <property type="evidence" value="ECO:0007669"/>
    <property type="project" value="TreeGrafter"/>
</dbReference>
<dbReference type="GO" id="GO:0031072">
    <property type="term" value="F:heat shock protein binding"/>
    <property type="evidence" value="ECO:0007669"/>
    <property type="project" value="TreeGrafter"/>
</dbReference>
<dbReference type="GO" id="GO:0005737">
    <property type="term" value="C:cytoplasm"/>
    <property type="evidence" value="ECO:0007669"/>
    <property type="project" value="TreeGrafter"/>
</dbReference>
<dbReference type="PANTHER" id="PTHR12800">
    <property type="entry name" value="CDC37-RELATED"/>
    <property type="match status" value="1"/>
</dbReference>
<comment type="caution">
    <text evidence="7">The sequence shown here is derived from an EMBL/GenBank/DDBJ whole genome shotgun (WGS) entry which is preliminary data.</text>
</comment>
<evidence type="ECO:0000313" key="7">
    <source>
        <dbReference type="EMBL" id="KAJ6223938.1"/>
    </source>
</evidence>
<sequence>MVDYSKWKKIEISDDEDDTHPNIDTASLFRWRHKARIEREEKHRQSYDELLERKSKLRSKLNDDKSSLIDEGQLKTIDDELNEIERKLADLNKHEKLQPWNVDTISKDSWSGTILNRKCIKGSKSKHVTFEHVSRQAVMIQLILDLAKTAGGGIDPRSCLSIFFNRSAKSMDKFEKLFTDELDEFRQRIEMAADSRMQHALEMQTPDQLIGPGGLNAQEVFDSLPEELQQCFQTRSRQHMQETLAKMEPEQAEYHLKRCIDSGLWSTEPTDFDEDEQMLAEVIAHQQQQQFKDNMFKQLDDEEQSEESNDS</sequence>
<keyword evidence="3" id="KW-0175">Coiled coil</keyword>
<dbReference type="OMA" id="HALEMQT"/>
<proteinExistence type="predicted"/>
<accession>A0A9Q0MCV1</accession>
<feature type="compositionally biased region" description="Acidic residues" evidence="4">
    <location>
        <begin position="300"/>
        <end position="311"/>
    </location>
</feature>
<reference evidence="7" key="1">
    <citation type="submission" date="2022-12" db="EMBL/GenBank/DDBJ databases">
        <title>Genome assemblies of Blomia tropicalis.</title>
        <authorList>
            <person name="Cui Y."/>
        </authorList>
    </citation>
    <scope>NUCLEOTIDE SEQUENCE</scope>
    <source>
        <tissue evidence="7">Adult mites</tissue>
    </source>
</reference>
<dbReference type="Gene3D" id="6.10.140.250">
    <property type="match status" value="1"/>
</dbReference>
<dbReference type="GO" id="GO:0019901">
    <property type="term" value="F:protein kinase binding"/>
    <property type="evidence" value="ECO:0007669"/>
    <property type="project" value="InterPro"/>
</dbReference>
<dbReference type="AlphaFoldDB" id="A0A9Q0MCV1"/>
<keyword evidence="8" id="KW-1185">Reference proteome</keyword>
<evidence type="ECO:0000256" key="1">
    <source>
        <dbReference type="ARBA" id="ARBA00023186"/>
    </source>
</evidence>
<feature type="region of interest" description="Disordered" evidence="4">
    <location>
        <begin position="290"/>
        <end position="311"/>
    </location>
</feature>
<feature type="coiled-coil region" evidence="3">
    <location>
        <begin position="40"/>
        <end position="97"/>
    </location>
</feature>
<organism evidence="7 8">
    <name type="scientific">Blomia tropicalis</name>
    <name type="common">Mite</name>
    <dbReference type="NCBI Taxonomy" id="40697"/>
    <lineage>
        <taxon>Eukaryota</taxon>
        <taxon>Metazoa</taxon>
        <taxon>Ecdysozoa</taxon>
        <taxon>Arthropoda</taxon>
        <taxon>Chelicerata</taxon>
        <taxon>Arachnida</taxon>
        <taxon>Acari</taxon>
        <taxon>Acariformes</taxon>
        <taxon>Sarcoptiformes</taxon>
        <taxon>Astigmata</taxon>
        <taxon>Glycyphagoidea</taxon>
        <taxon>Echimyopodidae</taxon>
        <taxon>Blomia</taxon>
    </lineage>
</organism>
<name>A0A9Q0MCV1_BLOTA</name>
<dbReference type="InterPro" id="IPR013855">
    <property type="entry name" value="Cdc37_N_dom"/>
</dbReference>
<gene>
    <name evidence="7" type="ORF">RDWZM_002483</name>
</gene>
<dbReference type="EMBL" id="JAPWDV010000001">
    <property type="protein sequence ID" value="KAJ6223938.1"/>
    <property type="molecule type" value="Genomic_DNA"/>
</dbReference>
<dbReference type="GO" id="GO:0051082">
    <property type="term" value="F:unfolded protein binding"/>
    <property type="evidence" value="ECO:0007669"/>
    <property type="project" value="TreeGrafter"/>
</dbReference>
<dbReference type="PANTHER" id="PTHR12800:SF4">
    <property type="entry name" value="HSP90 CO-CHAPERONE CDC37"/>
    <property type="match status" value="1"/>
</dbReference>
<dbReference type="SMART" id="SM01071">
    <property type="entry name" value="CDC37_N"/>
    <property type="match status" value="1"/>
</dbReference>
<evidence type="ECO:0000256" key="3">
    <source>
        <dbReference type="SAM" id="Coils"/>
    </source>
</evidence>
<keyword evidence="1" id="KW-0143">Chaperone</keyword>
<feature type="domain" description="Cdc37 N-terminal" evidence="6">
    <location>
        <begin position="1"/>
        <end position="113"/>
    </location>
</feature>
<dbReference type="GO" id="GO:0050821">
    <property type="term" value="P:protein stabilization"/>
    <property type="evidence" value="ECO:0007669"/>
    <property type="project" value="TreeGrafter"/>
</dbReference>
<evidence type="ECO:0000256" key="4">
    <source>
        <dbReference type="SAM" id="MobiDB-lite"/>
    </source>
</evidence>
<dbReference type="InterPro" id="IPR013873">
    <property type="entry name" value="Cdc37_C"/>
</dbReference>
<dbReference type="InterPro" id="IPR004918">
    <property type="entry name" value="Cdc37"/>
</dbReference>
<protein>
    <recommendedName>
        <fullName evidence="2">Hsp90 chaperone protein kinase-targeting subunit</fullName>
    </recommendedName>
</protein>
<dbReference type="Proteomes" id="UP001142055">
    <property type="component" value="Chromosome 1"/>
</dbReference>
<dbReference type="Pfam" id="PF08564">
    <property type="entry name" value="CDC37_C"/>
    <property type="match status" value="1"/>
</dbReference>
<dbReference type="SUPFAM" id="SSF101391">
    <property type="entry name" value="Hsp90 co-chaperone CDC37"/>
    <property type="match status" value="1"/>
</dbReference>
<evidence type="ECO:0000259" key="5">
    <source>
        <dbReference type="SMART" id="SM01069"/>
    </source>
</evidence>
<evidence type="ECO:0000256" key="2">
    <source>
        <dbReference type="ARBA" id="ARBA00031396"/>
    </source>
</evidence>
<dbReference type="Pfam" id="PF03234">
    <property type="entry name" value="CDC37_N"/>
    <property type="match status" value="1"/>
</dbReference>
<dbReference type="Gene3D" id="1.20.58.610">
    <property type="entry name" value="Cdc37, Hsp90 binding domain"/>
    <property type="match status" value="1"/>
</dbReference>